<dbReference type="PANTHER" id="PTHR21237">
    <property type="entry name" value="GRPE PROTEIN"/>
    <property type="match status" value="1"/>
</dbReference>
<dbReference type="RefSeq" id="WP_012136889.1">
    <property type="nucleotide sequence ID" value="NZ_KE007306.1"/>
</dbReference>
<dbReference type="AlphaFoldDB" id="R8B406"/>
<comment type="similarity">
    <text evidence="2 10 12">Belongs to the GrpE family.</text>
</comment>
<evidence type="ECO:0000256" key="1">
    <source>
        <dbReference type="ARBA" id="ARBA00004496"/>
    </source>
</evidence>
<dbReference type="GO" id="GO:0042803">
    <property type="term" value="F:protein homodimerization activity"/>
    <property type="evidence" value="ECO:0007669"/>
    <property type="project" value="InterPro"/>
</dbReference>
<comment type="function">
    <text evidence="7 10 11">Participates actively in the response to hyperosmotic and heat shock by preventing the aggregation of stress-denatured proteins, in association with DnaK and GrpE. It is the nucleotide exchange factor for DnaK and may function as a thermosensor. Unfolded proteins bind initially to DnaJ; upon interaction with the DnaJ-bound protein, DnaK hydrolyzes its bound ATP, resulting in the formation of a stable complex. GrpE releases ADP from DnaK; ATP binding to DnaK triggers the release of the substrate protein, thus completing the reaction cycle. Several rounds of ATP-dependent interactions between DnaJ, DnaK and GrpE are required for fully efficient folding.</text>
</comment>
<dbReference type="HAMAP" id="MF_01151">
    <property type="entry name" value="GrpE"/>
    <property type="match status" value="1"/>
</dbReference>
<dbReference type="Pfam" id="PF01025">
    <property type="entry name" value="GrpE"/>
    <property type="match status" value="1"/>
</dbReference>
<organism evidence="14 15">
    <name type="scientific">Marinobacter lipolyticus SM19</name>
    <dbReference type="NCBI Taxonomy" id="1318628"/>
    <lineage>
        <taxon>Bacteria</taxon>
        <taxon>Pseudomonadati</taxon>
        <taxon>Pseudomonadota</taxon>
        <taxon>Gammaproteobacteria</taxon>
        <taxon>Pseudomonadales</taxon>
        <taxon>Marinobacteraceae</taxon>
        <taxon>Marinobacter</taxon>
    </lineage>
</organism>
<dbReference type="HOGENOM" id="CLU_057217_6_0_6"/>
<dbReference type="PRINTS" id="PR00773">
    <property type="entry name" value="GRPEPROTEIN"/>
</dbReference>
<dbReference type="PROSITE" id="PS01071">
    <property type="entry name" value="GRPE"/>
    <property type="match status" value="1"/>
</dbReference>
<dbReference type="Gene3D" id="3.90.20.20">
    <property type="match status" value="1"/>
</dbReference>
<reference evidence="14 15" key="1">
    <citation type="journal article" date="2013" name="Genome Announc.">
        <title>Draft Genome Sequence of the Moderately Halophilic Bacterium Marinobacter lipolyticus Strain SM19.</title>
        <authorList>
            <person name="Papke R.T."/>
            <person name="de la Haba R.R."/>
            <person name="Infante-Dominguez C."/>
            <person name="Perez D."/>
            <person name="Sanchez-Porro C."/>
            <person name="Lapierre P."/>
            <person name="Ventosa A."/>
        </authorList>
    </citation>
    <scope>NUCLEOTIDE SEQUENCE [LARGE SCALE GENOMIC DNA]</scope>
    <source>
        <strain evidence="14 15">SM19</strain>
    </source>
</reference>
<keyword evidence="4 10" id="KW-0963">Cytoplasm</keyword>
<evidence type="ECO:0000256" key="12">
    <source>
        <dbReference type="RuleBase" id="RU004478"/>
    </source>
</evidence>
<sequence>MSADENRNEQVEEELKTAEVEAAEDAEGDSAGEPSETEALQAQVQEYQEQALRAQAEMQNVRRRAELDVEKAHKFALEKFVKELLPVADSLEKAVESTEGQEASGDLVASIREGVEMTLNLFMNSLKKFNVAQLNPVGEPFDPQLHEAMSMVPAPDAEPNSVVAVVQKGYTLNERLVRPAMVVVAKAEDAPKIDEQA</sequence>
<keyword evidence="6 10" id="KW-0143">Chaperone</keyword>
<dbReference type="InterPro" id="IPR009012">
    <property type="entry name" value="GrpE_head"/>
</dbReference>
<dbReference type="OrthoDB" id="9789811at2"/>
<dbReference type="PATRIC" id="fig|1318628.3.peg.883"/>
<dbReference type="InterPro" id="IPR000740">
    <property type="entry name" value="GrpE"/>
</dbReference>
<dbReference type="NCBIfam" id="NF010748">
    <property type="entry name" value="PRK14150.1"/>
    <property type="match status" value="1"/>
</dbReference>
<dbReference type="Gene3D" id="2.30.22.10">
    <property type="entry name" value="Head domain of nucleotide exchange factor GrpE"/>
    <property type="match status" value="1"/>
</dbReference>
<dbReference type="FunFam" id="2.30.22.10:FF:000001">
    <property type="entry name" value="Protein GrpE"/>
    <property type="match status" value="1"/>
</dbReference>
<dbReference type="GO" id="GO:0005829">
    <property type="term" value="C:cytosol"/>
    <property type="evidence" value="ECO:0007669"/>
    <property type="project" value="TreeGrafter"/>
</dbReference>
<evidence type="ECO:0000313" key="14">
    <source>
        <dbReference type="EMBL" id="EON93254.1"/>
    </source>
</evidence>
<evidence type="ECO:0000256" key="4">
    <source>
        <dbReference type="ARBA" id="ARBA00022490"/>
    </source>
</evidence>
<dbReference type="GO" id="GO:0000774">
    <property type="term" value="F:adenyl-nucleotide exchange factor activity"/>
    <property type="evidence" value="ECO:0007669"/>
    <property type="project" value="InterPro"/>
</dbReference>
<dbReference type="NCBIfam" id="NF010737">
    <property type="entry name" value="PRK14139.1"/>
    <property type="match status" value="1"/>
</dbReference>
<evidence type="ECO:0000256" key="13">
    <source>
        <dbReference type="SAM" id="MobiDB-lite"/>
    </source>
</evidence>
<dbReference type="InterPro" id="IPR013805">
    <property type="entry name" value="GrpE_CC"/>
</dbReference>
<evidence type="ECO:0000256" key="6">
    <source>
        <dbReference type="ARBA" id="ARBA00023186"/>
    </source>
</evidence>
<dbReference type="EMBL" id="ASAD01000007">
    <property type="protein sequence ID" value="EON93254.1"/>
    <property type="molecule type" value="Genomic_DNA"/>
</dbReference>
<protein>
    <recommendedName>
        <fullName evidence="8 10">Protein GrpE</fullName>
    </recommendedName>
    <alternativeName>
        <fullName evidence="9 10">HSP-70 cofactor</fullName>
    </alternativeName>
</protein>
<dbReference type="eggNOG" id="COG0576">
    <property type="taxonomic scope" value="Bacteria"/>
</dbReference>
<comment type="subcellular location">
    <subcellularLocation>
        <location evidence="1 10">Cytoplasm</location>
    </subcellularLocation>
</comment>
<comment type="caution">
    <text evidence="14">The sequence shown here is derived from an EMBL/GenBank/DDBJ whole genome shotgun (WGS) entry which is preliminary data.</text>
</comment>
<evidence type="ECO:0000256" key="8">
    <source>
        <dbReference type="ARBA" id="ARBA00072274"/>
    </source>
</evidence>
<keyword evidence="5 10" id="KW-0346">Stress response</keyword>
<evidence type="ECO:0000256" key="2">
    <source>
        <dbReference type="ARBA" id="ARBA00009054"/>
    </source>
</evidence>
<feature type="compositionally biased region" description="Acidic residues" evidence="13">
    <location>
        <begin position="21"/>
        <end position="30"/>
    </location>
</feature>
<feature type="region of interest" description="Disordered" evidence="13">
    <location>
        <begin position="1"/>
        <end position="39"/>
    </location>
</feature>
<dbReference type="SUPFAM" id="SSF58014">
    <property type="entry name" value="Coiled-coil domain of nucleotide exchange factor GrpE"/>
    <property type="match status" value="1"/>
</dbReference>
<proteinExistence type="inferred from homology"/>
<keyword evidence="15" id="KW-1185">Reference proteome</keyword>
<dbReference type="STRING" id="1318628.MARLIPOL_04450"/>
<comment type="subunit">
    <text evidence="3 10">Homodimer.</text>
</comment>
<evidence type="ECO:0000256" key="9">
    <source>
        <dbReference type="ARBA" id="ARBA00076414"/>
    </source>
</evidence>
<evidence type="ECO:0000256" key="3">
    <source>
        <dbReference type="ARBA" id="ARBA00011738"/>
    </source>
</evidence>
<dbReference type="CDD" id="cd00446">
    <property type="entry name" value="GrpE"/>
    <property type="match status" value="1"/>
</dbReference>
<evidence type="ECO:0000256" key="7">
    <source>
        <dbReference type="ARBA" id="ARBA00053401"/>
    </source>
</evidence>
<dbReference type="PANTHER" id="PTHR21237:SF23">
    <property type="entry name" value="GRPE PROTEIN HOMOLOG, MITOCHONDRIAL"/>
    <property type="match status" value="1"/>
</dbReference>
<dbReference type="Proteomes" id="UP000016540">
    <property type="component" value="Unassembled WGS sequence"/>
</dbReference>
<dbReference type="GO" id="GO:0006457">
    <property type="term" value="P:protein folding"/>
    <property type="evidence" value="ECO:0007669"/>
    <property type="project" value="InterPro"/>
</dbReference>
<dbReference type="SUPFAM" id="SSF51064">
    <property type="entry name" value="Head domain of nucleotide exchange factor GrpE"/>
    <property type="match status" value="1"/>
</dbReference>
<accession>R8B406</accession>
<evidence type="ECO:0000256" key="10">
    <source>
        <dbReference type="HAMAP-Rule" id="MF_01151"/>
    </source>
</evidence>
<dbReference type="GO" id="GO:0051087">
    <property type="term" value="F:protein-folding chaperone binding"/>
    <property type="evidence" value="ECO:0007669"/>
    <property type="project" value="InterPro"/>
</dbReference>
<evidence type="ECO:0000256" key="11">
    <source>
        <dbReference type="RuleBase" id="RU000639"/>
    </source>
</evidence>
<gene>
    <name evidence="10" type="primary">grpE</name>
    <name evidence="14" type="ORF">MARLIPOL_04450</name>
</gene>
<evidence type="ECO:0000313" key="15">
    <source>
        <dbReference type="Proteomes" id="UP000016540"/>
    </source>
</evidence>
<feature type="compositionally biased region" description="Basic and acidic residues" evidence="13">
    <location>
        <begin position="1"/>
        <end position="19"/>
    </location>
</feature>
<dbReference type="NCBIfam" id="NF010738">
    <property type="entry name" value="PRK14140.1"/>
    <property type="match status" value="1"/>
</dbReference>
<dbReference type="GO" id="GO:0051082">
    <property type="term" value="F:unfolded protein binding"/>
    <property type="evidence" value="ECO:0007669"/>
    <property type="project" value="TreeGrafter"/>
</dbReference>
<name>R8B406_9GAMM</name>
<evidence type="ECO:0000256" key="5">
    <source>
        <dbReference type="ARBA" id="ARBA00023016"/>
    </source>
</evidence>